<sequence>MKAKYTLKEMKDIAKERGGECLSLRYEHQSHTLTSYFFFISILNIRKTTFFMKERNILIMQNFFVRYHNMNIFEFKSLYIFW</sequence>
<name>A0A0F9I8M5_9ZZZZ</name>
<protein>
    <submittedName>
        <fullName evidence="1">Uncharacterized protein</fullName>
    </submittedName>
</protein>
<proteinExistence type="predicted"/>
<organism evidence="1">
    <name type="scientific">marine sediment metagenome</name>
    <dbReference type="NCBI Taxonomy" id="412755"/>
    <lineage>
        <taxon>unclassified sequences</taxon>
        <taxon>metagenomes</taxon>
        <taxon>ecological metagenomes</taxon>
    </lineage>
</organism>
<comment type="caution">
    <text evidence="1">The sequence shown here is derived from an EMBL/GenBank/DDBJ whole genome shotgun (WGS) entry which is preliminary data.</text>
</comment>
<evidence type="ECO:0000313" key="1">
    <source>
        <dbReference type="EMBL" id="KKM23882.1"/>
    </source>
</evidence>
<dbReference type="EMBL" id="LAZR01013035">
    <property type="protein sequence ID" value="KKM23882.1"/>
    <property type="molecule type" value="Genomic_DNA"/>
</dbReference>
<reference evidence="1" key="1">
    <citation type="journal article" date="2015" name="Nature">
        <title>Complex archaea that bridge the gap between prokaryotes and eukaryotes.</title>
        <authorList>
            <person name="Spang A."/>
            <person name="Saw J.H."/>
            <person name="Jorgensen S.L."/>
            <person name="Zaremba-Niedzwiedzka K."/>
            <person name="Martijn J."/>
            <person name="Lind A.E."/>
            <person name="van Eijk R."/>
            <person name="Schleper C."/>
            <person name="Guy L."/>
            <person name="Ettema T.J."/>
        </authorList>
    </citation>
    <scope>NUCLEOTIDE SEQUENCE</scope>
</reference>
<gene>
    <name evidence="1" type="ORF">LCGC14_1610650</name>
</gene>
<dbReference type="AlphaFoldDB" id="A0A0F9I8M5"/>
<accession>A0A0F9I8M5</accession>